<dbReference type="PROSITE" id="PS50020">
    <property type="entry name" value="WW_DOMAIN_2"/>
    <property type="match status" value="1"/>
</dbReference>
<evidence type="ECO:0000313" key="4">
    <source>
        <dbReference type="Proteomes" id="UP000275267"/>
    </source>
</evidence>
<name>A0A3L6S4T1_PANMI</name>
<dbReference type="Pfam" id="PF00397">
    <property type="entry name" value="WW"/>
    <property type="match status" value="1"/>
</dbReference>
<evidence type="ECO:0000313" key="3">
    <source>
        <dbReference type="EMBL" id="RLN13408.1"/>
    </source>
</evidence>
<accession>A0A3L6S4T1</accession>
<dbReference type="AlphaFoldDB" id="A0A3L6S4T1"/>
<dbReference type="STRING" id="4540.A0A3L6S4T1"/>
<proteinExistence type="predicted"/>
<reference evidence="4" key="1">
    <citation type="journal article" date="2019" name="Nat. Commun.">
        <title>The genome of broomcorn millet.</title>
        <authorList>
            <person name="Zou C."/>
            <person name="Miki D."/>
            <person name="Li D."/>
            <person name="Tang Q."/>
            <person name="Xiao L."/>
            <person name="Rajput S."/>
            <person name="Deng P."/>
            <person name="Jia W."/>
            <person name="Huang R."/>
            <person name="Zhang M."/>
            <person name="Sun Y."/>
            <person name="Hu J."/>
            <person name="Fu X."/>
            <person name="Schnable P.S."/>
            <person name="Li F."/>
            <person name="Zhang H."/>
            <person name="Feng B."/>
            <person name="Zhu X."/>
            <person name="Liu R."/>
            <person name="Schnable J.C."/>
            <person name="Zhu J.-K."/>
            <person name="Zhang H."/>
        </authorList>
    </citation>
    <scope>NUCLEOTIDE SEQUENCE [LARGE SCALE GENOMIC DNA]</scope>
</reference>
<gene>
    <name evidence="3" type="ORF">C2845_PM09G11360</name>
</gene>
<dbReference type="PROSITE" id="PS01159">
    <property type="entry name" value="WW_DOMAIN_1"/>
    <property type="match status" value="1"/>
</dbReference>
<dbReference type="PANTHER" id="PTHR47852">
    <property type="entry name" value="OS06G0298400 PROTEIN"/>
    <property type="match status" value="1"/>
</dbReference>
<dbReference type="Proteomes" id="UP000275267">
    <property type="component" value="Unassembled WGS sequence"/>
</dbReference>
<sequence length="132" mass="15191">MWKAAKEELRDEEEEPESALEALERKRQKEIEEWRKQQIASGEAQENANFVPVRGDWRDRVKRRRAEAKKQPKDESVAASLSSAEQHKGSPDLAELSKGLPSGWQAYVDESTKQVYYGNSLASETSWERPMK</sequence>
<organism evidence="3 4">
    <name type="scientific">Panicum miliaceum</name>
    <name type="common">Proso millet</name>
    <name type="synonym">Broomcorn millet</name>
    <dbReference type="NCBI Taxonomy" id="4540"/>
    <lineage>
        <taxon>Eukaryota</taxon>
        <taxon>Viridiplantae</taxon>
        <taxon>Streptophyta</taxon>
        <taxon>Embryophyta</taxon>
        <taxon>Tracheophyta</taxon>
        <taxon>Spermatophyta</taxon>
        <taxon>Magnoliopsida</taxon>
        <taxon>Liliopsida</taxon>
        <taxon>Poales</taxon>
        <taxon>Poaceae</taxon>
        <taxon>PACMAD clade</taxon>
        <taxon>Panicoideae</taxon>
        <taxon>Panicodae</taxon>
        <taxon>Paniceae</taxon>
        <taxon>Panicinae</taxon>
        <taxon>Panicum</taxon>
        <taxon>Panicum sect. Panicum</taxon>
    </lineage>
</organism>
<evidence type="ECO:0000259" key="2">
    <source>
        <dbReference type="PROSITE" id="PS50020"/>
    </source>
</evidence>
<dbReference type="Gene3D" id="2.20.70.10">
    <property type="match status" value="1"/>
</dbReference>
<dbReference type="SUPFAM" id="SSF51045">
    <property type="entry name" value="WW domain"/>
    <property type="match status" value="1"/>
</dbReference>
<protein>
    <recommendedName>
        <fullName evidence="2">WW domain-containing protein</fullName>
    </recommendedName>
</protein>
<dbReference type="CDD" id="cd00201">
    <property type="entry name" value="WW"/>
    <property type="match status" value="1"/>
</dbReference>
<dbReference type="PANTHER" id="PTHR47852:SF2">
    <property type="entry name" value="WW DOMAIN-CONTAINING PROTEIN"/>
    <property type="match status" value="1"/>
</dbReference>
<feature type="domain" description="WW" evidence="2">
    <location>
        <begin position="98"/>
        <end position="132"/>
    </location>
</feature>
<dbReference type="EMBL" id="PQIB02000006">
    <property type="protein sequence ID" value="RLN13408.1"/>
    <property type="molecule type" value="Genomic_DNA"/>
</dbReference>
<dbReference type="OrthoDB" id="2367685at2759"/>
<dbReference type="InterPro" id="IPR036020">
    <property type="entry name" value="WW_dom_sf"/>
</dbReference>
<feature type="region of interest" description="Disordered" evidence="1">
    <location>
        <begin position="1"/>
        <end position="24"/>
    </location>
</feature>
<comment type="caution">
    <text evidence="3">The sequence shown here is derived from an EMBL/GenBank/DDBJ whole genome shotgun (WGS) entry which is preliminary data.</text>
</comment>
<feature type="region of interest" description="Disordered" evidence="1">
    <location>
        <begin position="38"/>
        <end position="98"/>
    </location>
</feature>
<feature type="compositionally biased region" description="Polar residues" evidence="1">
    <location>
        <begin position="38"/>
        <end position="48"/>
    </location>
</feature>
<dbReference type="SMART" id="SM00456">
    <property type="entry name" value="WW"/>
    <property type="match status" value="1"/>
</dbReference>
<dbReference type="InterPro" id="IPR001202">
    <property type="entry name" value="WW_dom"/>
</dbReference>
<keyword evidence="4" id="KW-1185">Reference proteome</keyword>
<evidence type="ECO:0000256" key="1">
    <source>
        <dbReference type="SAM" id="MobiDB-lite"/>
    </source>
</evidence>